<evidence type="ECO:0000313" key="8">
    <source>
        <dbReference type="EMBL" id="TKD13288.1"/>
    </source>
</evidence>
<dbReference type="InterPro" id="IPR036388">
    <property type="entry name" value="WH-like_DNA-bd_sf"/>
</dbReference>
<dbReference type="GO" id="GO:0003677">
    <property type="term" value="F:DNA binding"/>
    <property type="evidence" value="ECO:0007669"/>
    <property type="project" value="UniProtKB-KW"/>
</dbReference>
<keyword evidence="9" id="KW-1185">Reference proteome</keyword>
<evidence type="ECO:0000256" key="4">
    <source>
        <dbReference type="ARBA" id="ARBA00023125"/>
    </source>
</evidence>
<dbReference type="OrthoDB" id="5511424at2"/>
<feature type="domain" description="RNA polymerase sigma factor 70 region 4 type 2" evidence="7">
    <location>
        <begin position="144"/>
        <end position="193"/>
    </location>
</feature>
<dbReference type="SUPFAM" id="SSF88946">
    <property type="entry name" value="Sigma2 domain of RNA polymerase sigma factors"/>
    <property type="match status" value="1"/>
</dbReference>
<evidence type="ECO:0000256" key="2">
    <source>
        <dbReference type="ARBA" id="ARBA00023015"/>
    </source>
</evidence>
<dbReference type="Pfam" id="PF04542">
    <property type="entry name" value="Sigma70_r2"/>
    <property type="match status" value="1"/>
</dbReference>
<dbReference type="InterPro" id="IPR013325">
    <property type="entry name" value="RNA_pol_sigma_r2"/>
</dbReference>
<dbReference type="PANTHER" id="PTHR43133">
    <property type="entry name" value="RNA POLYMERASE ECF-TYPE SIGMA FACTO"/>
    <property type="match status" value="1"/>
</dbReference>
<feature type="domain" description="RNA polymerase sigma-70 region 2" evidence="6">
    <location>
        <begin position="45"/>
        <end position="112"/>
    </location>
</feature>
<evidence type="ECO:0000259" key="6">
    <source>
        <dbReference type="Pfam" id="PF04542"/>
    </source>
</evidence>
<dbReference type="NCBIfam" id="TIGR02937">
    <property type="entry name" value="sigma70-ECF"/>
    <property type="match status" value="1"/>
</dbReference>
<dbReference type="InterPro" id="IPR013324">
    <property type="entry name" value="RNA_pol_sigma_r3/r4-like"/>
</dbReference>
<evidence type="ECO:0000313" key="9">
    <source>
        <dbReference type="Proteomes" id="UP000309215"/>
    </source>
</evidence>
<dbReference type="InterPro" id="IPR007627">
    <property type="entry name" value="RNA_pol_sigma70_r2"/>
</dbReference>
<proteinExistence type="inferred from homology"/>
<evidence type="ECO:0000256" key="3">
    <source>
        <dbReference type="ARBA" id="ARBA00023082"/>
    </source>
</evidence>
<evidence type="ECO:0000256" key="5">
    <source>
        <dbReference type="ARBA" id="ARBA00023163"/>
    </source>
</evidence>
<dbReference type="InterPro" id="IPR039425">
    <property type="entry name" value="RNA_pol_sigma-70-like"/>
</dbReference>
<protein>
    <submittedName>
        <fullName evidence="8">RNA polymerase sigma factor</fullName>
    </submittedName>
</protein>
<accession>A0A4U1JMP2</accession>
<organism evidence="8 9">
    <name type="scientific">Polyangium fumosum</name>
    <dbReference type="NCBI Taxonomy" id="889272"/>
    <lineage>
        <taxon>Bacteria</taxon>
        <taxon>Pseudomonadati</taxon>
        <taxon>Myxococcota</taxon>
        <taxon>Polyangia</taxon>
        <taxon>Polyangiales</taxon>
        <taxon>Polyangiaceae</taxon>
        <taxon>Polyangium</taxon>
    </lineage>
</organism>
<reference evidence="8 9" key="1">
    <citation type="submission" date="2019-04" db="EMBL/GenBank/DDBJ databases">
        <authorList>
            <person name="Li Y."/>
            <person name="Wang J."/>
        </authorList>
    </citation>
    <scope>NUCLEOTIDE SEQUENCE [LARGE SCALE GENOMIC DNA]</scope>
    <source>
        <strain evidence="8 9">DSM 14668</strain>
    </source>
</reference>
<evidence type="ECO:0000259" key="7">
    <source>
        <dbReference type="Pfam" id="PF08281"/>
    </source>
</evidence>
<name>A0A4U1JMP2_9BACT</name>
<dbReference type="AlphaFoldDB" id="A0A4U1JMP2"/>
<gene>
    <name evidence="8" type="ORF">E8A74_01695</name>
</gene>
<dbReference type="InterPro" id="IPR013249">
    <property type="entry name" value="RNA_pol_sigma70_r4_t2"/>
</dbReference>
<dbReference type="PANTHER" id="PTHR43133:SF8">
    <property type="entry name" value="RNA POLYMERASE SIGMA FACTOR HI_1459-RELATED"/>
    <property type="match status" value="1"/>
</dbReference>
<sequence>MTHVIAAGRAHGWGAVDDAPRKLGPDERAQEALACGDRRGALVLLMQEYGAAIHRYCHKVLRSRPLADDVHQLVFIQAFEDLGTFSGSNGFRPWLYAIANHRCLDALKANRRWFARFVFGEEPPEEMDAAPSAETQVAARDLPEALEACLGKLKPHVRIAVVLRYQEGFSYEEMARICRERPATLQARVARAMPLLRQCLENKGVDPR</sequence>
<dbReference type="GO" id="GO:0016987">
    <property type="term" value="F:sigma factor activity"/>
    <property type="evidence" value="ECO:0007669"/>
    <property type="project" value="UniProtKB-KW"/>
</dbReference>
<dbReference type="Gene3D" id="1.10.1740.10">
    <property type="match status" value="1"/>
</dbReference>
<keyword evidence="4" id="KW-0238">DNA-binding</keyword>
<keyword evidence="5" id="KW-0804">Transcription</keyword>
<evidence type="ECO:0000256" key="1">
    <source>
        <dbReference type="ARBA" id="ARBA00010641"/>
    </source>
</evidence>
<keyword evidence="3" id="KW-0731">Sigma factor</keyword>
<keyword evidence="2" id="KW-0805">Transcription regulation</keyword>
<comment type="similarity">
    <text evidence="1">Belongs to the sigma-70 factor family. ECF subfamily.</text>
</comment>
<dbReference type="EMBL" id="SSMQ01000001">
    <property type="protein sequence ID" value="TKD13288.1"/>
    <property type="molecule type" value="Genomic_DNA"/>
</dbReference>
<dbReference type="GO" id="GO:0006352">
    <property type="term" value="P:DNA-templated transcription initiation"/>
    <property type="evidence" value="ECO:0007669"/>
    <property type="project" value="InterPro"/>
</dbReference>
<dbReference type="Proteomes" id="UP000309215">
    <property type="component" value="Unassembled WGS sequence"/>
</dbReference>
<dbReference type="Gene3D" id="1.10.10.10">
    <property type="entry name" value="Winged helix-like DNA-binding domain superfamily/Winged helix DNA-binding domain"/>
    <property type="match status" value="1"/>
</dbReference>
<dbReference type="SUPFAM" id="SSF88659">
    <property type="entry name" value="Sigma3 and sigma4 domains of RNA polymerase sigma factors"/>
    <property type="match status" value="1"/>
</dbReference>
<comment type="caution">
    <text evidence="8">The sequence shown here is derived from an EMBL/GenBank/DDBJ whole genome shotgun (WGS) entry which is preliminary data.</text>
</comment>
<dbReference type="Pfam" id="PF08281">
    <property type="entry name" value="Sigma70_r4_2"/>
    <property type="match status" value="1"/>
</dbReference>
<dbReference type="InterPro" id="IPR014284">
    <property type="entry name" value="RNA_pol_sigma-70_dom"/>
</dbReference>